<organism evidence="3 4">
    <name type="scientific">Amphimedon queenslandica</name>
    <name type="common">Sponge</name>
    <dbReference type="NCBI Taxonomy" id="400682"/>
    <lineage>
        <taxon>Eukaryota</taxon>
        <taxon>Metazoa</taxon>
        <taxon>Porifera</taxon>
        <taxon>Demospongiae</taxon>
        <taxon>Heteroscleromorpha</taxon>
        <taxon>Haplosclerida</taxon>
        <taxon>Niphatidae</taxon>
        <taxon>Amphimedon</taxon>
    </lineage>
</organism>
<keyword evidence="1" id="KW-0175">Coiled coil</keyword>
<dbReference type="EnsemblMetazoa" id="XM_019996279.1">
    <property type="protein sequence ID" value="XP_019851838.1"/>
    <property type="gene ID" value="LOC109581838"/>
</dbReference>
<accession>A0AAN0J552</accession>
<evidence type="ECO:0000313" key="3">
    <source>
        <dbReference type="EnsemblMetazoa" id="XP_019851838.1"/>
    </source>
</evidence>
<keyword evidence="4" id="KW-1185">Reference proteome</keyword>
<dbReference type="AlphaFoldDB" id="A0AAN0J552"/>
<evidence type="ECO:0000313" key="4">
    <source>
        <dbReference type="Proteomes" id="UP000007879"/>
    </source>
</evidence>
<protein>
    <submittedName>
        <fullName evidence="3">Uncharacterized protein</fullName>
    </submittedName>
</protein>
<feature type="coiled-coil region" evidence="1">
    <location>
        <begin position="118"/>
        <end position="152"/>
    </location>
</feature>
<proteinExistence type="predicted"/>
<feature type="region of interest" description="Disordered" evidence="2">
    <location>
        <begin position="160"/>
        <end position="187"/>
    </location>
</feature>
<dbReference type="KEGG" id="aqu:109581838"/>
<name>A0AAN0J552_AMPQE</name>
<feature type="compositionally biased region" description="Acidic residues" evidence="2">
    <location>
        <begin position="257"/>
        <end position="266"/>
    </location>
</feature>
<dbReference type="Proteomes" id="UP000007879">
    <property type="component" value="Unassembled WGS sequence"/>
</dbReference>
<feature type="compositionally biased region" description="Acidic residues" evidence="2">
    <location>
        <begin position="166"/>
        <end position="177"/>
    </location>
</feature>
<feature type="compositionally biased region" description="Basic and acidic residues" evidence="2">
    <location>
        <begin position="273"/>
        <end position="295"/>
    </location>
</feature>
<dbReference type="GeneID" id="109581838"/>
<evidence type="ECO:0000256" key="1">
    <source>
        <dbReference type="SAM" id="Coils"/>
    </source>
</evidence>
<reference evidence="4" key="1">
    <citation type="journal article" date="2010" name="Nature">
        <title>The Amphimedon queenslandica genome and the evolution of animal complexity.</title>
        <authorList>
            <person name="Srivastava M."/>
            <person name="Simakov O."/>
            <person name="Chapman J."/>
            <person name="Fahey B."/>
            <person name="Gauthier M.E."/>
            <person name="Mitros T."/>
            <person name="Richards G.S."/>
            <person name="Conaco C."/>
            <person name="Dacre M."/>
            <person name="Hellsten U."/>
            <person name="Larroux C."/>
            <person name="Putnam N.H."/>
            <person name="Stanke M."/>
            <person name="Adamska M."/>
            <person name="Darling A."/>
            <person name="Degnan S.M."/>
            <person name="Oakley T.H."/>
            <person name="Plachetzki D.C."/>
            <person name="Zhai Y."/>
            <person name="Adamski M."/>
            <person name="Calcino A."/>
            <person name="Cummins S.F."/>
            <person name="Goodstein D.M."/>
            <person name="Harris C."/>
            <person name="Jackson D.J."/>
            <person name="Leys S.P."/>
            <person name="Shu S."/>
            <person name="Woodcroft B.J."/>
            <person name="Vervoort M."/>
            <person name="Kosik K.S."/>
            <person name="Manning G."/>
            <person name="Degnan B.M."/>
            <person name="Rokhsar D.S."/>
        </authorList>
    </citation>
    <scope>NUCLEOTIDE SEQUENCE [LARGE SCALE GENOMIC DNA]</scope>
</reference>
<evidence type="ECO:0000256" key="2">
    <source>
        <dbReference type="SAM" id="MobiDB-lite"/>
    </source>
</evidence>
<sequence>MTPLIHETKLFNSLCPIPAISELASDDTCSLQVHNTARRNSVSSIFGLALNHGRSAGRASVPTISAADRERLRQGSNAYKAASNLQTSQSLKSRFKKYQYIRSSSNNSTESIEQSGILSKLDETFAQIKSQLNNLSEENRTVRTRVHSLTEAVSELCSHFSTRNSEDEDDEEIDGEDNLSLSLPSNGIQRMHSVPPFSTGWRDLEVFDEDLMDTNTLSNDWERISWVKSLERSGETNLIGLHNARVPCIIMVDDCNDSTSEEENGEQEINGGNDRHEDTGATENECDRTNEEDYKYGGFDIDT</sequence>
<dbReference type="RefSeq" id="XP_019851838.1">
    <property type="nucleotide sequence ID" value="XM_019996279.1"/>
</dbReference>
<reference evidence="3" key="2">
    <citation type="submission" date="2024-06" db="UniProtKB">
        <authorList>
            <consortium name="EnsemblMetazoa"/>
        </authorList>
    </citation>
    <scope>IDENTIFICATION</scope>
</reference>
<feature type="region of interest" description="Disordered" evidence="2">
    <location>
        <begin position="257"/>
        <end position="303"/>
    </location>
</feature>